<accession>A0A5R8K8V1</accession>
<dbReference type="Proteomes" id="UP000306196">
    <property type="component" value="Unassembled WGS sequence"/>
</dbReference>
<protein>
    <submittedName>
        <fullName evidence="2">Uncharacterized protein</fullName>
    </submittedName>
</protein>
<evidence type="ECO:0000256" key="1">
    <source>
        <dbReference type="SAM" id="Phobius"/>
    </source>
</evidence>
<dbReference type="EMBL" id="VAUV01000020">
    <property type="protein sequence ID" value="TLD68743.1"/>
    <property type="molecule type" value="Genomic_DNA"/>
</dbReference>
<dbReference type="RefSeq" id="WP_138088355.1">
    <property type="nucleotide sequence ID" value="NZ_VAUV01000020.1"/>
</dbReference>
<sequence>MKSDSPIICGGGWRTRQKFGKPRARRFGFLTLVWMGISFGASAPFWEGWPEEVGAFEWLCVALLVPHTVFAVLAVVFWLTEKPQVFVEETPSFDHDIRKLY</sequence>
<gene>
    <name evidence="2" type="ORF">FEM03_21425</name>
</gene>
<keyword evidence="1" id="KW-1133">Transmembrane helix</keyword>
<organism evidence="2 3">
    <name type="scientific">Phragmitibacter flavus</name>
    <dbReference type="NCBI Taxonomy" id="2576071"/>
    <lineage>
        <taxon>Bacteria</taxon>
        <taxon>Pseudomonadati</taxon>
        <taxon>Verrucomicrobiota</taxon>
        <taxon>Verrucomicrobiia</taxon>
        <taxon>Verrucomicrobiales</taxon>
        <taxon>Verrucomicrobiaceae</taxon>
        <taxon>Phragmitibacter</taxon>
    </lineage>
</organism>
<comment type="caution">
    <text evidence="2">The sequence shown here is derived from an EMBL/GenBank/DDBJ whole genome shotgun (WGS) entry which is preliminary data.</text>
</comment>
<proteinExistence type="predicted"/>
<keyword evidence="1" id="KW-0812">Transmembrane</keyword>
<keyword evidence="3" id="KW-1185">Reference proteome</keyword>
<dbReference type="AlphaFoldDB" id="A0A5R8K8V1"/>
<reference evidence="2 3" key="1">
    <citation type="submission" date="2019-05" db="EMBL/GenBank/DDBJ databases">
        <title>Verrucobacter flavum gen. nov., sp. nov. a new member of the family Verrucomicrobiaceae.</title>
        <authorList>
            <person name="Szuroczki S."/>
            <person name="Abbaszade G."/>
            <person name="Szabo A."/>
            <person name="Felfoldi T."/>
            <person name="Schumann P."/>
            <person name="Boka K."/>
            <person name="Keki Z."/>
            <person name="Toumi M."/>
            <person name="Toth E."/>
        </authorList>
    </citation>
    <scope>NUCLEOTIDE SEQUENCE [LARGE SCALE GENOMIC DNA]</scope>
    <source>
        <strain evidence="2 3">MG-N-17</strain>
    </source>
</reference>
<evidence type="ECO:0000313" key="3">
    <source>
        <dbReference type="Proteomes" id="UP000306196"/>
    </source>
</evidence>
<feature type="transmembrane region" description="Helical" evidence="1">
    <location>
        <begin position="27"/>
        <end position="46"/>
    </location>
</feature>
<keyword evidence="1" id="KW-0472">Membrane</keyword>
<name>A0A5R8K8V1_9BACT</name>
<feature type="transmembrane region" description="Helical" evidence="1">
    <location>
        <begin position="58"/>
        <end position="79"/>
    </location>
</feature>
<evidence type="ECO:0000313" key="2">
    <source>
        <dbReference type="EMBL" id="TLD68743.1"/>
    </source>
</evidence>